<sequence>LSESDKATLRVFALKTDERLTQRTLKKLPYAFPGSSMPSTDRLRSRVTFLSGVTPVKYDCCINSCCCFVGPHAGLDACPYCNKQRRSSNGKPQKQFLYILLTPRLQAFAGNTQMATQMKHRLQHQHDPDKVTDVYNSTAYHSKLNQHIQIHDKTLHHKHFSNPRDVALGLSTDGFGPFRRRNKT</sequence>
<proteinExistence type="predicted"/>
<dbReference type="GeneID" id="72000510"/>
<name>A0ABQ8K7A1_9APHY</name>
<protein>
    <submittedName>
        <fullName evidence="1">Uncharacterized protein</fullName>
    </submittedName>
</protein>
<dbReference type="RefSeq" id="XP_047775907.1">
    <property type="nucleotide sequence ID" value="XM_047919778.1"/>
</dbReference>
<dbReference type="Proteomes" id="UP000814176">
    <property type="component" value="Unassembled WGS sequence"/>
</dbReference>
<reference evidence="1 2" key="1">
    <citation type="journal article" date="2021" name="Environ. Microbiol.">
        <title>Gene family expansions and transcriptome signatures uncover fungal adaptations to wood decay.</title>
        <authorList>
            <person name="Hage H."/>
            <person name="Miyauchi S."/>
            <person name="Viragh M."/>
            <person name="Drula E."/>
            <person name="Min B."/>
            <person name="Chaduli D."/>
            <person name="Navarro D."/>
            <person name="Favel A."/>
            <person name="Norest M."/>
            <person name="Lesage-Meessen L."/>
            <person name="Balint B."/>
            <person name="Merenyi Z."/>
            <person name="de Eugenio L."/>
            <person name="Morin E."/>
            <person name="Martinez A.T."/>
            <person name="Baldrian P."/>
            <person name="Stursova M."/>
            <person name="Martinez M.J."/>
            <person name="Novotny C."/>
            <person name="Magnuson J.K."/>
            <person name="Spatafora J.W."/>
            <person name="Maurice S."/>
            <person name="Pangilinan J."/>
            <person name="Andreopoulos W."/>
            <person name="LaButti K."/>
            <person name="Hundley H."/>
            <person name="Na H."/>
            <person name="Kuo A."/>
            <person name="Barry K."/>
            <person name="Lipzen A."/>
            <person name="Henrissat B."/>
            <person name="Riley R."/>
            <person name="Ahrendt S."/>
            <person name="Nagy L.G."/>
            <person name="Grigoriev I.V."/>
            <person name="Martin F."/>
            <person name="Rosso M.N."/>
        </authorList>
    </citation>
    <scope>NUCLEOTIDE SEQUENCE [LARGE SCALE GENOMIC DNA]</scope>
    <source>
        <strain evidence="1 2">CIRM-BRFM 1785</strain>
    </source>
</reference>
<keyword evidence="2" id="KW-1185">Reference proteome</keyword>
<organism evidence="1 2">
    <name type="scientific">Rhodofomes roseus</name>
    <dbReference type="NCBI Taxonomy" id="34475"/>
    <lineage>
        <taxon>Eukaryota</taxon>
        <taxon>Fungi</taxon>
        <taxon>Dikarya</taxon>
        <taxon>Basidiomycota</taxon>
        <taxon>Agaricomycotina</taxon>
        <taxon>Agaricomycetes</taxon>
        <taxon>Polyporales</taxon>
        <taxon>Rhodofomes</taxon>
    </lineage>
</organism>
<feature type="non-terminal residue" evidence="1">
    <location>
        <position position="184"/>
    </location>
</feature>
<comment type="caution">
    <text evidence="1">The sequence shown here is derived from an EMBL/GenBank/DDBJ whole genome shotgun (WGS) entry which is preliminary data.</text>
</comment>
<dbReference type="EMBL" id="JADCUA010000019">
    <property type="protein sequence ID" value="KAH9833141.1"/>
    <property type="molecule type" value="Genomic_DNA"/>
</dbReference>
<evidence type="ECO:0000313" key="1">
    <source>
        <dbReference type="EMBL" id="KAH9833141.1"/>
    </source>
</evidence>
<feature type="non-terminal residue" evidence="1">
    <location>
        <position position="1"/>
    </location>
</feature>
<gene>
    <name evidence="1" type="ORF">C8Q71DRAFT_682898</name>
</gene>
<accession>A0ABQ8K7A1</accession>
<evidence type="ECO:0000313" key="2">
    <source>
        <dbReference type="Proteomes" id="UP000814176"/>
    </source>
</evidence>